<comment type="caution">
    <text evidence="3">The sequence shown here is derived from an EMBL/GenBank/DDBJ whole genome shotgun (WGS) entry which is preliminary data.</text>
</comment>
<dbReference type="EMBL" id="BGPR01002932">
    <property type="protein sequence ID" value="GBM81269.1"/>
    <property type="molecule type" value="Genomic_DNA"/>
</dbReference>
<proteinExistence type="predicted"/>
<protein>
    <submittedName>
        <fullName evidence="3">Uncharacterized protein</fullName>
    </submittedName>
</protein>
<name>A0A4Y2IVK6_ARAVE</name>
<feature type="chain" id="PRO_5021354424" evidence="2">
    <location>
        <begin position="31"/>
        <end position="175"/>
    </location>
</feature>
<dbReference type="AlphaFoldDB" id="A0A4Y2IVK6"/>
<sequence length="175" mass="19659">MRVNRLHRPQFPLRLPVFALHSMLPLMSYACSLGLATDYCSYSTPMFSEAVTPQTTEPEEKRAPSPGSAFYTPSLDAYMEPRLNVGGSHQRARTPTEESYPVFSPPPYPAGAPVDALQYLPEFLQNSGFSSLLLARYPFLLRFRRSASAPSTHHACNQRTCSTRRMPPRLLPDRP</sequence>
<keyword evidence="4" id="KW-1185">Reference proteome</keyword>
<feature type="signal peptide" evidence="2">
    <location>
        <begin position="1"/>
        <end position="30"/>
    </location>
</feature>
<gene>
    <name evidence="3" type="ORF">AVEN_11212_1</name>
</gene>
<evidence type="ECO:0000313" key="3">
    <source>
        <dbReference type="EMBL" id="GBM81269.1"/>
    </source>
</evidence>
<keyword evidence="2" id="KW-0732">Signal</keyword>
<accession>A0A4Y2IVK6</accession>
<feature type="region of interest" description="Disordered" evidence="1">
    <location>
        <begin position="151"/>
        <end position="175"/>
    </location>
</feature>
<dbReference type="Proteomes" id="UP000499080">
    <property type="component" value="Unassembled WGS sequence"/>
</dbReference>
<reference evidence="3 4" key="1">
    <citation type="journal article" date="2019" name="Sci. Rep.">
        <title>Orb-weaving spider Araneus ventricosus genome elucidates the spidroin gene catalogue.</title>
        <authorList>
            <person name="Kono N."/>
            <person name="Nakamura H."/>
            <person name="Ohtoshi R."/>
            <person name="Moran D.A.P."/>
            <person name="Shinohara A."/>
            <person name="Yoshida Y."/>
            <person name="Fujiwara M."/>
            <person name="Mori M."/>
            <person name="Tomita M."/>
            <person name="Arakawa K."/>
        </authorList>
    </citation>
    <scope>NUCLEOTIDE SEQUENCE [LARGE SCALE GENOMIC DNA]</scope>
</reference>
<organism evidence="3 4">
    <name type="scientific">Araneus ventricosus</name>
    <name type="common">Orbweaver spider</name>
    <name type="synonym">Epeira ventricosa</name>
    <dbReference type="NCBI Taxonomy" id="182803"/>
    <lineage>
        <taxon>Eukaryota</taxon>
        <taxon>Metazoa</taxon>
        <taxon>Ecdysozoa</taxon>
        <taxon>Arthropoda</taxon>
        <taxon>Chelicerata</taxon>
        <taxon>Arachnida</taxon>
        <taxon>Araneae</taxon>
        <taxon>Araneomorphae</taxon>
        <taxon>Entelegynae</taxon>
        <taxon>Araneoidea</taxon>
        <taxon>Araneidae</taxon>
        <taxon>Araneus</taxon>
    </lineage>
</organism>
<feature type="compositionally biased region" description="Polar residues" evidence="1">
    <location>
        <begin position="151"/>
        <end position="163"/>
    </location>
</feature>
<dbReference type="PROSITE" id="PS51257">
    <property type="entry name" value="PROKAR_LIPOPROTEIN"/>
    <property type="match status" value="1"/>
</dbReference>
<evidence type="ECO:0000256" key="2">
    <source>
        <dbReference type="SAM" id="SignalP"/>
    </source>
</evidence>
<dbReference type="OrthoDB" id="303066at2759"/>
<evidence type="ECO:0000256" key="1">
    <source>
        <dbReference type="SAM" id="MobiDB-lite"/>
    </source>
</evidence>
<evidence type="ECO:0000313" key="4">
    <source>
        <dbReference type="Proteomes" id="UP000499080"/>
    </source>
</evidence>